<dbReference type="PANTHER" id="PTHR21845:SF2">
    <property type="entry name" value="MATRIX-REMODELING-ASSOCIATED PROTEIN 7"/>
    <property type="match status" value="1"/>
</dbReference>
<keyword evidence="2" id="KW-0812">Transmembrane</keyword>
<feature type="domain" description="Matrix-remodeling-associated protein 7 helical" evidence="3">
    <location>
        <begin position="122"/>
        <end position="183"/>
    </location>
</feature>
<sequence>MEFRNILNVFEVPNIGIYAIATIVTVLTLAISTRFILKFVLNKNRLSEIEQQTDLDVDLDLKQVEDELSKVEKLHSSQGNDANEDAGGDDEMEGIDSDDLPALSPRYPDPVDYCEHIQGEIKRVQQKVATKSIAETLTEDQLREEKEIQRQQLADIFRLMQEQQDRFGIGTMDDMQEQMKLYAV</sequence>
<dbReference type="AlphaFoldDB" id="A0AAV4H2H6"/>
<dbReference type="PANTHER" id="PTHR21845">
    <property type="entry name" value="TRANSMEMBRANE ANCHOR PROTEIN 1"/>
    <property type="match status" value="1"/>
</dbReference>
<evidence type="ECO:0000256" key="1">
    <source>
        <dbReference type="SAM" id="MobiDB-lite"/>
    </source>
</evidence>
<evidence type="ECO:0000313" key="5">
    <source>
        <dbReference type="Proteomes" id="UP000762676"/>
    </source>
</evidence>
<protein>
    <submittedName>
        <fullName evidence="4">Matrix-remodeling-associated protein 7-like</fullName>
    </submittedName>
</protein>
<feature type="transmembrane region" description="Helical" evidence="2">
    <location>
        <begin position="15"/>
        <end position="37"/>
    </location>
</feature>
<evidence type="ECO:0000256" key="2">
    <source>
        <dbReference type="SAM" id="Phobius"/>
    </source>
</evidence>
<keyword evidence="2" id="KW-1133">Transmembrane helix</keyword>
<keyword evidence="5" id="KW-1185">Reference proteome</keyword>
<evidence type="ECO:0000259" key="3">
    <source>
        <dbReference type="Pfam" id="PF25473"/>
    </source>
</evidence>
<gene>
    <name evidence="4" type="ORF">ElyMa_006186900</name>
</gene>
<evidence type="ECO:0000313" key="4">
    <source>
        <dbReference type="EMBL" id="GFR91889.1"/>
    </source>
</evidence>
<dbReference type="Pfam" id="PF25473">
    <property type="entry name" value="MXRA7_helical"/>
    <property type="match status" value="1"/>
</dbReference>
<organism evidence="4 5">
    <name type="scientific">Elysia marginata</name>
    <dbReference type="NCBI Taxonomy" id="1093978"/>
    <lineage>
        <taxon>Eukaryota</taxon>
        <taxon>Metazoa</taxon>
        <taxon>Spiralia</taxon>
        <taxon>Lophotrochozoa</taxon>
        <taxon>Mollusca</taxon>
        <taxon>Gastropoda</taxon>
        <taxon>Heterobranchia</taxon>
        <taxon>Euthyneura</taxon>
        <taxon>Panpulmonata</taxon>
        <taxon>Sacoglossa</taxon>
        <taxon>Placobranchoidea</taxon>
        <taxon>Plakobranchidae</taxon>
        <taxon>Elysia</taxon>
    </lineage>
</organism>
<proteinExistence type="predicted"/>
<dbReference type="Proteomes" id="UP000762676">
    <property type="component" value="Unassembled WGS sequence"/>
</dbReference>
<reference evidence="4 5" key="1">
    <citation type="journal article" date="2021" name="Elife">
        <title>Chloroplast acquisition without the gene transfer in kleptoplastic sea slugs, Plakobranchus ocellatus.</title>
        <authorList>
            <person name="Maeda T."/>
            <person name="Takahashi S."/>
            <person name="Yoshida T."/>
            <person name="Shimamura S."/>
            <person name="Takaki Y."/>
            <person name="Nagai Y."/>
            <person name="Toyoda A."/>
            <person name="Suzuki Y."/>
            <person name="Arimoto A."/>
            <person name="Ishii H."/>
            <person name="Satoh N."/>
            <person name="Nishiyama T."/>
            <person name="Hasebe M."/>
            <person name="Maruyama T."/>
            <person name="Minagawa J."/>
            <person name="Obokata J."/>
            <person name="Shigenobu S."/>
        </authorList>
    </citation>
    <scope>NUCLEOTIDE SEQUENCE [LARGE SCALE GENOMIC DNA]</scope>
</reference>
<comment type="caution">
    <text evidence="4">The sequence shown here is derived from an EMBL/GenBank/DDBJ whole genome shotgun (WGS) entry which is preliminary data.</text>
</comment>
<dbReference type="InterPro" id="IPR057534">
    <property type="entry name" value="MXRA7_helical"/>
</dbReference>
<dbReference type="InterPro" id="IPR026622">
    <property type="entry name" value="Mxra7"/>
</dbReference>
<feature type="compositionally biased region" description="Acidic residues" evidence="1">
    <location>
        <begin position="82"/>
        <end position="99"/>
    </location>
</feature>
<dbReference type="EMBL" id="BMAT01012410">
    <property type="protein sequence ID" value="GFR91889.1"/>
    <property type="molecule type" value="Genomic_DNA"/>
</dbReference>
<name>A0AAV4H2H6_9GAST</name>
<accession>A0AAV4H2H6</accession>
<feature type="region of interest" description="Disordered" evidence="1">
    <location>
        <begin position="70"/>
        <end position="101"/>
    </location>
</feature>
<keyword evidence="2" id="KW-0472">Membrane</keyword>